<dbReference type="InterPro" id="IPR014312">
    <property type="entry name" value="Succ_DH_anchor"/>
</dbReference>
<proteinExistence type="predicted"/>
<dbReference type="GO" id="GO:0046872">
    <property type="term" value="F:metal ion binding"/>
    <property type="evidence" value="ECO:0007669"/>
    <property type="project" value="UniProtKB-KW"/>
</dbReference>
<keyword evidence="11 17" id="KW-0479">Metal-binding</keyword>
<keyword evidence="7" id="KW-0997">Cell inner membrane</keyword>
<dbReference type="NCBIfam" id="TIGR02968">
    <property type="entry name" value="succ_dehyd_anc"/>
    <property type="match status" value="1"/>
</dbReference>
<evidence type="ECO:0000256" key="9">
    <source>
        <dbReference type="ARBA" id="ARBA00022617"/>
    </source>
</evidence>
<comment type="caution">
    <text evidence="19">The sequence shown here is derived from an EMBL/GenBank/DDBJ whole genome shotgun (WGS) entry which is preliminary data.</text>
</comment>
<dbReference type="GO" id="GO:0009055">
    <property type="term" value="F:electron transfer activity"/>
    <property type="evidence" value="ECO:0007669"/>
    <property type="project" value="TreeGrafter"/>
</dbReference>
<evidence type="ECO:0000256" key="16">
    <source>
        <dbReference type="PIRSR" id="PIRSR000169-1"/>
    </source>
</evidence>
<evidence type="ECO:0000256" key="15">
    <source>
        <dbReference type="ARBA" id="ARBA00023136"/>
    </source>
</evidence>
<comment type="subcellular location">
    <subcellularLocation>
        <location evidence="2">Cell inner membrane</location>
        <topology evidence="2">Multi-pass membrane protein</topology>
    </subcellularLocation>
</comment>
<dbReference type="GO" id="GO:0006099">
    <property type="term" value="P:tricarboxylic acid cycle"/>
    <property type="evidence" value="ECO:0007669"/>
    <property type="project" value="UniProtKB-UniPathway"/>
</dbReference>
<evidence type="ECO:0000256" key="2">
    <source>
        <dbReference type="ARBA" id="ARBA00004429"/>
    </source>
</evidence>
<dbReference type="GO" id="GO:0005886">
    <property type="term" value="C:plasma membrane"/>
    <property type="evidence" value="ECO:0007669"/>
    <property type="project" value="UniProtKB-SubCell"/>
</dbReference>
<protein>
    <recommendedName>
        <fullName evidence="4">Succinate dehydrogenase hydrophobic membrane anchor subunit</fullName>
    </recommendedName>
</protein>
<dbReference type="InterPro" id="IPR000701">
    <property type="entry name" value="SuccDH_FuR_B_TM-su"/>
</dbReference>
<feature type="transmembrane region" description="Helical" evidence="18">
    <location>
        <begin position="54"/>
        <end position="71"/>
    </location>
</feature>
<dbReference type="PANTHER" id="PTHR38689">
    <property type="entry name" value="SUCCINATE DEHYDROGENASE HYDROPHOBIC MEMBRANE ANCHOR SUBUNIT"/>
    <property type="match status" value="1"/>
</dbReference>
<keyword evidence="13 18" id="KW-1133">Transmembrane helix</keyword>
<evidence type="ECO:0000256" key="13">
    <source>
        <dbReference type="ARBA" id="ARBA00022989"/>
    </source>
</evidence>
<keyword evidence="12" id="KW-0249">Electron transport</keyword>
<evidence type="ECO:0000256" key="5">
    <source>
        <dbReference type="ARBA" id="ARBA00022448"/>
    </source>
</evidence>
<feature type="binding site" evidence="16">
    <location>
        <position position="78"/>
    </location>
    <ligand>
        <name>a ubiquinone</name>
        <dbReference type="ChEBI" id="CHEBI:16389"/>
    </ligand>
</feature>
<comment type="function">
    <text evidence="1">Membrane-anchoring subunit of succinate dehydrogenase (SDH).</text>
</comment>
<evidence type="ECO:0000256" key="6">
    <source>
        <dbReference type="ARBA" id="ARBA00022475"/>
    </source>
</evidence>
<accession>A0A0C1Y8G3</accession>
<feature type="binding site" description="axial binding residue" evidence="17">
    <location>
        <position position="66"/>
    </location>
    <ligand>
        <name>heme</name>
        <dbReference type="ChEBI" id="CHEBI:30413"/>
        <note>ligand shared with second transmembrane subunit</note>
    </ligand>
    <ligandPart>
        <name>Fe</name>
        <dbReference type="ChEBI" id="CHEBI:18248"/>
    </ligandPart>
</feature>
<evidence type="ECO:0000313" key="20">
    <source>
        <dbReference type="Proteomes" id="UP000031572"/>
    </source>
</evidence>
<dbReference type="GO" id="GO:0017004">
    <property type="term" value="P:cytochrome complex assembly"/>
    <property type="evidence" value="ECO:0007669"/>
    <property type="project" value="TreeGrafter"/>
</dbReference>
<gene>
    <name evidence="19" type="ORF">TSA66_24170</name>
</gene>
<keyword evidence="8" id="KW-0816">Tricarboxylic acid cycle</keyword>
<evidence type="ECO:0000256" key="18">
    <source>
        <dbReference type="SAM" id="Phobius"/>
    </source>
</evidence>
<comment type="cofactor">
    <cofactor evidence="17">
        <name>heme</name>
        <dbReference type="ChEBI" id="CHEBI:30413"/>
    </cofactor>
    <text evidence="17">The heme is bound between the two transmembrane subunits.</text>
</comment>
<keyword evidence="6" id="KW-1003">Cell membrane</keyword>
<dbReference type="STRING" id="709839.TSA66_24170"/>
<evidence type="ECO:0000256" key="4">
    <source>
        <dbReference type="ARBA" id="ARBA00019425"/>
    </source>
</evidence>
<keyword evidence="15 18" id="KW-0472">Membrane</keyword>
<name>A0A0C1Y8G3_9BURK</name>
<evidence type="ECO:0000256" key="11">
    <source>
        <dbReference type="ARBA" id="ARBA00022723"/>
    </source>
</evidence>
<evidence type="ECO:0000256" key="7">
    <source>
        <dbReference type="ARBA" id="ARBA00022519"/>
    </source>
</evidence>
<evidence type="ECO:0000256" key="12">
    <source>
        <dbReference type="ARBA" id="ARBA00022982"/>
    </source>
</evidence>
<keyword evidence="9 17" id="KW-0349">Heme</keyword>
<dbReference type="RefSeq" id="WP_040041852.1">
    <property type="nucleotide sequence ID" value="NZ_JWJG01000028.1"/>
</dbReference>
<dbReference type="InterPro" id="IPR034804">
    <property type="entry name" value="SQR/QFR_C/D"/>
</dbReference>
<dbReference type="Proteomes" id="UP000031572">
    <property type="component" value="Unassembled WGS sequence"/>
</dbReference>
<keyword evidence="14 17" id="KW-0408">Iron</keyword>
<dbReference type="Pfam" id="PF01127">
    <property type="entry name" value="Sdh_cyt"/>
    <property type="match status" value="1"/>
</dbReference>
<evidence type="ECO:0000256" key="17">
    <source>
        <dbReference type="PIRSR" id="PIRSR000169-2"/>
    </source>
</evidence>
<sequence length="112" mass="12427">MKKALSGLRAWLVQRVTAVYMLLFCIIALLRLAAGRPHSYDEWRAWLAAPLTRTAIALFFAALLLHAWVGLRDVMMDYVQPLALRVALLALLAFALGGMALWVARILLLAPA</sequence>
<feature type="transmembrane region" description="Helical" evidence="18">
    <location>
        <begin position="83"/>
        <end position="108"/>
    </location>
</feature>
<keyword evidence="10 18" id="KW-0812">Transmembrane</keyword>
<evidence type="ECO:0000313" key="19">
    <source>
        <dbReference type="EMBL" id="KIF83223.1"/>
    </source>
</evidence>
<dbReference type="PIRSF" id="PIRSF000169">
    <property type="entry name" value="SDH_D"/>
    <property type="match status" value="1"/>
</dbReference>
<dbReference type="PANTHER" id="PTHR38689:SF1">
    <property type="entry name" value="SUCCINATE DEHYDROGENASE HYDROPHOBIC MEMBRANE ANCHOR SUBUNIT"/>
    <property type="match status" value="1"/>
</dbReference>
<dbReference type="UniPathway" id="UPA00223"/>
<comment type="pathway">
    <text evidence="3">Carbohydrate metabolism; tricarboxylic acid cycle.</text>
</comment>
<keyword evidence="20" id="KW-1185">Reference proteome</keyword>
<dbReference type="EMBL" id="JWJG01000028">
    <property type="protein sequence ID" value="KIF83223.1"/>
    <property type="molecule type" value="Genomic_DNA"/>
</dbReference>
<organism evidence="19 20">
    <name type="scientific">Noviherbaspirillum autotrophicum</name>
    <dbReference type="NCBI Taxonomy" id="709839"/>
    <lineage>
        <taxon>Bacteria</taxon>
        <taxon>Pseudomonadati</taxon>
        <taxon>Pseudomonadota</taxon>
        <taxon>Betaproteobacteria</taxon>
        <taxon>Burkholderiales</taxon>
        <taxon>Oxalobacteraceae</taxon>
        <taxon>Noviherbaspirillum</taxon>
    </lineage>
</organism>
<evidence type="ECO:0000256" key="14">
    <source>
        <dbReference type="ARBA" id="ARBA00023004"/>
    </source>
</evidence>
<reference evidence="19 20" key="1">
    <citation type="submission" date="2014-12" db="EMBL/GenBank/DDBJ databases">
        <title>Denitrispirillum autotrophicum gen. nov., sp. nov., Denitrifying, Facultatively Autotrophic Bacteria Isolated from Rice Paddy Soil.</title>
        <authorList>
            <person name="Ishii S."/>
            <person name="Ashida N."/>
            <person name="Ohno H."/>
            <person name="Otsuka S."/>
            <person name="Yokota A."/>
            <person name="Senoo K."/>
        </authorList>
    </citation>
    <scope>NUCLEOTIDE SEQUENCE [LARGE SCALE GENOMIC DNA]</scope>
    <source>
        <strain evidence="19 20">TSA66</strain>
    </source>
</reference>
<feature type="transmembrane region" description="Helical" evidence="18">
    <location>
        <begin position="12"/>
        <end position="34"/>
    </location>
</feature>
<keyword evidence="5" id="KW-0813">Transport</keyword>
<evidence type="ECO:0000256" key="10">
    <source>
        <dbReference type="ARBA" id="ARBA00022692"/>
    </source>
</evidence>
<dbReference type="SUPFAM" id="SSF81343">
    <property type="entry name" value="Fumarate reductase respiratory complex transmembrane subunits"/>
    <property type="match status" value="1"/>
</dbReference>
<evidence type="ECO:0000256" key="8">
    <source>
        <dbReference type="ARBA" id="ARBA00022532"/>
    </source>
</evidence>
<dbReference type="AlphaFoldDB" id="A0A0C1Y8G3"/>
<evidence type="ECO:0000256" key="3">
    <source>
        <dbReference type="ARBA" id="ARBA00005163"/>
    </source>
</evidence>
<dbReference type="GO" id="GO:0020037">
    <property type="term" value="F:heme binding"/>
    <property type="evidence" value="ECO:0007669"/>
    <property type="project" value="InterPro"/>
</dbReference>
<evidence type="ECO:0000256" key="1">
    <source>
        <dbReference type="ARBA" id="ARBA00004050"/>
    </source>
</evidence>
<dbReference type="Gene3D" id="1.20.1300.10">
    <property type="entry name" value="Fumarate reductase/succinate dehydrogenase, transmembrane subunit"/>
    <property type="match status" value="1"/>
</dbReference>